<keyword evidence="6" id="KW-1185">Reference proteome</keyword>
<dbReference type="Gene3D" id="2.30.42.10">
    <property type="match status" value="1"/>
</dbReference>
<evidence type="ECO:0000313" key="5">
    <source>
        <dbReference type="EMBL" id="RVU00129.1"/>
    </source>
</evidence>
<proteinExistence type="inferred from homology"/>
<evidence type="ECO:0000256" key="4">
    <source>
        <dbReference type="SAM" id="SignalP"/>
    </source>
</evidence>
<dbReference type="SUPFAM" id="SSF50494">
    <property type="entry name" value="Trypsin-like serine proteases"/>
    <property type="match status" value="1"/>
</dbReference>
<dbReference type="InterPro" id="IPR036034">
    <property type="entry name" value="PDZ_sf"/>
</dbReference>
<keyword evidence="3" id="KW-0378">Hydrolase</keyword>
<keyword evidence="4" id="KW-0732">Signal</keyword>
<dbReference type="GO" id="GO:0006508">
    <property type="term" value="P:proteolysis"/>
    <property type="evidence" value="ECO:0007669"/>
    <property type="project" value="UniProtKB-KW"/>
</dbReference>
<name>A0A3S2UKT2_9SPHI</name>
<evidence type="ECO:0000313" key="6">
    <source>
        <dbReference type="Proteomes" id="UP000282759"/>
    </source>
</evidence>
<evidence type="ECO:0000256" key="1">
    <source>
        <dbReference type="ARBA" id="ARBA00010541"/>
    </source>
</evidence>
<dbReference type="InterPro" id="IPR051201">
    <property type="entry name" value="Chloro_Bact_Ser_Proteases"/>
</dbReference>
<reference evidence="5 6" key="1">
    <citation type="submission" date="2019-01" db="EMBL/GenBank/DDBJ databases">
        <authorList>
            <person name="Chen W.-M."/>
        </authorList>
    </citation>
    <scope>NUCLEOTIDE SEQUENCE [LARGE SCALE GENOMIC DNA]</scope>
    <source>
        <strain evidence="5 6">YBJ-36</strain>
    </source>
</reference>
<dbReference type="Pfam" id="PF13365">
    <property type="entry name" value="Trypsin_2"/>
    <property type="match status" value="1"/>
</dbReference>
<comment type="similarity">
    <text evidence="1">Belongs to the peptidase S1C family.</text>
</comment>
<gene>
    <name evidence="5" type="ORF">EOD41_14310</name>
</gene>
<dbReference type="Proteomes" id="UP000282759">
    <property type="component" value="Unassembled WGS sequence"/>
</dbReference>
<dbReference type="PANTHER" id="PTHR43343:SF3">
    <property type="entry name" value="PROTEASE DO-LIKE 8, CHLOROPLASTIC"/>
    <property type="match status" value="1"/>
</dbReference>
<accession>A0A3S2UKT2</accession>
<dbReference type="RefSeq" id="WP_127706083.1">
    <property type="nucleotide sequence ID" value="NZ_SACK01000006.1"/>
</dbReference>
<dbReference type="PRINTS" id="PR00834">
    <property type="entry name" value="PROTEASES2C"/>
</dbReference>
<dbReference type="SUPFAM" id="SSF50156">
    <property type="entry name" value="PDZ domain-like"/>
    <property type="match status" value="1"/>
</dbReference>
<dbReference type="GO" id="GO:0004252">
    <property type="term" value="F:serine-type endopeptidase activity"/>
    <property type="evidence" value="ECO:0007669"/>
    <property type="project" value="InterPro"/>
</dbReference>
<evidence type="ECO:0000256" key="3">
    <source>
        <dbReference type="ARBA" id="ARBA00022801"/>
    </source>
</evidence>
<sequence>MKTKLLTIVLGLILITKPFASLAQKASPDVLENVLSAVVTVGVFETGAAKKSLGFRGNASEMAYAKMLDLSGASGSGSGFIITYNGKPYVVTNAHVIEQAADTDGSIYVYSINRSKYKAKVMGGDSFYDIAVLEFIDKPSEEINTIEFRAEPARVGEPVYAVGNPLGEYPYSVSDGIISAKNRVRGGLTGKFGFLQSTATVIWGNSGGPLVDVNGKVVGINSQIAFANQGNSSIWQPQINFALEAQLSSRLVNDILTNDGLISRSYFGIELVQKKLPYPPGTQQYAYYSRMYETDDLPLLKSVDAAGPAATLKAFEGAQLKAINGEPVRSLEEALGEFERIAPGKETEFTLIKSGQVSKVKVKGGVLNEDNSARIGKAFLDQGGFTYKNAPNQFLVSTTAQQNGSQFSTVSNSGAQVIPAGNFQVVGIGLLDEGYESVWRVANLADVGTAARLTGMTGVVDMVLLRAGADPQKEQNYFKKRIGLSTNDKLVQQTLWY</sequence>
<dbReference type="Gene3D" id="2.40.10.10">
    <property type="entry name" value="Trypsin-like serine proteases"/>
    <property type="match status" value="2"/>
</dbReference>
<organism evidence="5 6">
    <name type="scientific">Mucilaginibacter limnophilus</name>
    <dbReference type="NCBI Taxonomy" id="1932778"/>
    <lineage>
        <taxon>Bacteria</taxon>
        <taxon>Pseudomonadati</taxon>
        <taxon>Bacteroidota</taxon>
        <taxon>Sphingobacteriia</taxon>
        <taxon>Sphingobacteriales</taxon>
        <taxon>Sphingobacteriaceae</taxon>
        <taxon>Mucilaginibacter</taxon>
    </lineage>
</organism>
<dbReference type="PANTHER" id="PTHR43343">
    <property type="entry name" value="PEPTIDASE S12"/>
    <property type="match status" value="1"/>
</dbReference>
<dbReference type="InterPro" id="IPR043504">
    <property type="entry name" value="Peptidase_S1_PA_chymotrypsin"/>
</dbReference>
<dbReference type="AlphaFoldDB" id="A0A3S2UKT2"/>
<keyword evidence="2 5" id="KW-0645">Protease</keyword>
<evidence type="ECO:0000256" key="2">
    <source>
        <dbReference type="ARBA" id="ARBA00022670"/>
    </source>
</evidence>
<feature type="chain" id="PRO_5018717023" evidence="4">
    <location>
        <begin position="21"/>
        <end position="497"/>
    </location>
</feature>
<comment type="caution">
    <text evidence="5">The sequence shown here is derived from an EMBL/GenBank/DDBJ whole genome shotgun (WGS) entry which is preliminary data.</text>
</comment>
<dbReference type="InterPro" id="IPR001940">
    <property type="entry name" value="Peptidase_S1C"/>
</dbReference>
<dbReference type="OrthoDB" id="728837at2"/>
<protein>
    <submittedName>
        <fullName evidence="5">Trypsin-like serine protease</fullName>
    </submittedName>
</protein>
<dbReference type="EMBL" id="SACK01000006">
    <property type="protein sequence ID" value="RVU00129.1"/>
    <property type="molecule type" value="Genomic_DNA"/>
</dbReference>
<feature type="signal peptide" evidence="4">
    <location>
        <begin position="1"/>
        <end position="20"/>
    </location>
</feature>
<dbReference type="InterPro" id="IPR009003">
    <property type="entry name" value="Peptidase_S1_PA"/>
</dbReference>